<dbReference type="Proteomes" id="UP001234297">
    <property type="component" value="Chromosome 8"/>
</dbReference>
<name>A0ACC2LHG4_PERAE</name>
<accession>A0ACC2LHG4</accession>
<keyword evidence="2" id="KW-1185">Reference proteome</keyword>
<evidence type="ECO:0000313" key="1">
    <source>
        <dbReference type="EMBL" id="KAJ8632661.1"/>
    </source>
</evidence>
<dbReference type="EMBL" id="CM056816">
    <property type="protein sequence ID" value="KAJ8632661.1"/>
    <property type="molecule type" value="Genomic_DNA"/>
</dbReference>
<proteinExistence type="predicted"/>
<gene>
    <name evidence="1" type="ORF">MRB53_025997</name>
</gene>
<sequence length="281" mass="30864">MPPNHQKLRRRLAAATILHPDAPLAIFPSAQLNPLSDWKNISCPVSSFIYSSLHLLDLSKNRISSAIPSDIGLLRCLTVLNLGNNDLSGGILASLTNLSSLMHLNLSNDRIYGQIPHDFGHLQKWSRALFSKNLIFDTIPPSIAMMSWLANLDPSQNRISGEIPKKIHGMSVLSSLYLDCNQVSSEIQEGLMRSMGLNMLVYESLQLFLEREEDRAVGNLKLGKLGRADLKLAMTVMDGGKPVETAVGACPLVSFPVGNWEGGGGRGHFEVIEIGERRNKE</sequence>
<evidence type="ECO:0000313" key="2">
    <source>
        <dbReference type="Proteomes" id="UP001234297"/>
    </source>
</evidence>
<comment type="caution">
    <text evidence="1">The sequence shown here is derived from an EMBL/GenBank/DDBJ whole genome shotgun (WGS) entry which is preliminary data.</text>
</comment>
<reference evidence="1 2" key="1">
    <citation type="journal article" date="2022" name="Hortic Res">
        <title>A haplotype resolved chromosomal level avocado genome allows analysis of novel avocado genes.</title>
        <authorList>
            <person name="Nath O."/>
            <person name="Fletcher S.J."/>
            <person name="Hayward A."/>
            <person name="Shaw L.M."/>
            <person name="Masouleh A.K."/>
            <person name="Furtado A."/>
            <person name="Henry R.J."/>
            <person name="Mitter N."/>
        </authorList>
    </citation>
    <scope>NUCLEOTIDE SEQUENCE [LARGE SCALE GENOMIC DNA]</scope>
    <source>
        <strain evidence="2">cv. Hass</strain>
    </source>
</reference>
<organism evidence="1 2">
    <name type="scientific">Persea americana</name>
    <name type="common">Avocado</name>
    <dbReference type="NCBI Taxonomy" id="3435"/>
    <lineage>
        <taxon>Eukaryota</taxon>
        <taxon>Viridiplantae</taxon>
        <taxon>Streptophyta</taxon>
        <taxon>Embryophyta</taxon>
        <taxon>Tracheophyta</taxon>
        <taxon>Spermatophyta</taxon>
        <taxon>Magnoliopsida</taxon>
        <taxon>Magnoliidae</taxon>
        <taxon>Laurales</taxon>
        <taxon>Lauraceae</taxon>
        <taxon>Persea</taxon>
    </lineage>
</organism>
<protein>
    <submittedName>
        <fullName evidence="1">Uncharacterized protein</fullName>
    </submittedName>
</protein>